<organism evidence="2 3">
    <name type="scientific">Candidatus Onthousia excrementipullorum</name>
    <dbReference type="NCBI Taxonomy" id="2840884"/>
    <lineage>
        <taxon>Bacteria</taxon>
        <taxon>Bacillati</taxon>
        <taxon>Bacillota</taxon>
        <taxon>Bacilli</taxon>
        <taxon>Candidatus Onthousia</taxon>
    </lineage>
</organism>
<dbReference type="Proteomes" id="UP000824232">
    <property type="component" value="Unassembled WGS sequence"/>
</dbReference>
<keyword evidence="1" id="KW-0472">Membrane</keyword>
<protein>
    <submittedName>
        <fullName evidence="2">DUF2304 domain-containing protein</fullName>
    </submittedName>
</protein>
<dbReference type="InterPro" id="IPR019277">
    <property type="entry name" value="DUF2304"/>
</dbReference>
<reference evidence="2" key="1">
    <citation type="submission" date="2020-10" db="EMBL/GenBank/DDBJ databases">
        <authorList>
            <person name="Gilroy R."/>
        </authorList>
    </citation>
    <scope>NUCLEOTIDE SEQUENCE</scope>
    <source>
        <strain evidence="2">CHK184-20233</strain>
    </source>
</reference>
<comment type="caution">
    <text evidence="2">The sequence shown here is derived from an EMBL/GenBank/DDBJ whole genome shotgun (WGS) entry which is preliminary data.</text>
</comment>
<dbReference type="Pfam" id="PF10066">
    <property type="entry name" value="DUF2304"/>
    <property type="match status" value="1"/>
</dbReference>
<proteinExistence type="predicted"/>
<reference evidence="2" key="2">
    <citation type="journal article" date="2021" name="PeerJ">
        <title>Extensive microbial diversity within the chicken gut microbiome revealed by metagenomics and culture.</title>
        <authorList>
            <person name="Gilroy R."/>
            <person name="Ravi A."/>
            <person name="Getino M."/>
            <person name="Pursley I."/>
            <person name="Horton D.L."/>
            <person name="Alikhan N.F."/>
            <person name="Baker D."/>
            <person name="Gharbi K."/>
            <person name="Hall N."/>
            <person name="Watson M."/>
            <person name="Adriaenssens E.M."/>
            <person name="Foster-Nyarko E."/>
            <person name="Jarju S."/>
            <person name="Secka A."/>
            <person name="Antonio M."/>
            <person name="Oren A."/>
            <person name="Chaudhuri R.R."/>
            <person name="La Ragione R."/>
            <person name="Hildebrand F."/>
            <person name="Pallen M.J."/>
        </authorList>
    </citation>
    <scope>NUCLEOTIDE SEQUENCE</scope>
    <source>
        <strain evidence="2">CHK184-20233</strain>
    </source>
</reference>
<gene>
    <name evidence="2" type="ORF">IAB38_04055</name>
</gene>
<evidence type="ECO:0000256" key="1">
    <source>
        <dbReference type="SAM" id="Phobius"/>
    </source>
</evidence>
<evidence type="ECO:0000313" key="2">
    <source>
        <dbReference type="EMBL" id="HIR59204.1"/>
    </source>
</evidence>
<feature type="transmembrane region" description="Helical" evidence="1">
    <location>
        <begin position="31"/>
        <end position="50"/>
    </location>
</feature>
<feature type="transmembrane region" description="Helical" evidence="1">
    <location>
        <begin position="6"/>
        <end position="24"/>
    </location>
</feature>
<keyword evidence="1" id="KW-0812">Transmembrane</keyword>
<keyword evidence="1" id="KW-1133">Transmembrane helix</keyword>
<dbReference type="AlphaFoldDB" id="A0A9D1DU81"/>
<name>A0A9D1DU81_9FIRM</name>
<accession>A0A9D1DU81</accession>
<sequence>MNDKLIITVIIFALVLFFFVFQLLRKGRIPVKYALVWLFAVIIIFITSIIPDLMENLAKMLGFELLSNMVLCIFITVLIFVTIILTVMMAGQKKKTTLLIQELSIIKAELEKKK</sequence>
<evidence type="ECO:0000313" key="3">
    <source>
        <dbReference type="Proteomes" id="UP000824232"/>
    </source>
</evidence>
<dbReference type="EMBL" id="DVHC01000041">
    <property type="protein sequence ID" value="HIR59204.1"/>
    <property type="molecule type" value="Genomic_DNA"/>
</dbReference>
<feature type="transmembrane region" description="Helical" evidence="1">
    <location>
        <begin position="65"/>
        <end position="90"/>
    </location>
</feature>